<evidence type="ECO:0000313" key="11">
    <source>
        <dbReference type="Proteomes" id="UP001500842"/>
    </source>
</evidence>
<evidence type="ECO:0000256" key="4">
    <source>
        <dbReference type="ARBA" id="ARBA00022737"/>
    </source>
</evidence>
<keyword evidence="1" id="KW-0813">Transport</keyword>
<keyword evidence="4" id="KW-0677">Repeat</keyword>
<dbReference type="PANTHER" id="PTHR43790:SF3">
    <property type="entry name" value="D-ALLOSE IMPORT ATP-BINDING PROTEIN ALSA-RELATED"/>
    <property type="match status" value="1"/>
</dbReference>
<evidence type="ECO:0000256" key="5">
    <source>
        <dbReference type="ARBA" id="ARBA00022741"/>
    </source>
</evidence>
<dbReference type="InterPro" id="IPR017871">
    <property type="entry name" value="ABC_transporter-like_CS"/>
</dbReference>
<dbReference type="GO" id="GO:0005524">
    <property type="term" value="F:ATP binding"/>
    <property type="evidence" value="ECO:0007669"/>
    <property type="project" value="UniProtKB-KW"/>
</dbReference>
<name>A0ABN2C064_9ACTN</name>
<dbReference type="PROSITE" id="PS50893">
    <property type="entry name" value="ABC_TRANSPORTER_2"/>
    <property type="match status" value="2"/>
</dbReference>
<dbReference type="CDD" id="cd03215">
    <property type="entry name" value="ABC_Carb_Monos_II"/>
    <property type="match status" value="1"/>
</dbReference>
<keyword evidence="2" id="KW-1003">Cell membrane</keyword>
<dbReference type="SUPFAM" id="SSF52540">
    <property type="entry name" value="P-loop containing nucleoside triphosphate hydrolases"/>
    <property type="match status" value="2"/>
</dbReference>
<evidence type="ECO:0000313" key="10">
    <source>
        <dbReference type="EMBL" id="GAA1549058.1"/>
    </source>
</evidence>
<keyword evidence="3" id="KW-0762">Sugar transport</keyword>
<dbReference type="EMBL" id="BAAAOR010000052">
    <property type="protein sequence ID" value="GAA1549058.1"/>
    <property type="molecule type" value="Genomic_DNA"/>
</dbReference>
<evidence type="ECO:0000259" key="9">
    <source>
        <dbReference type="PROSITE" id="PS50893"/>
    </source>
</evidence>
<evidence type="ECO:0000256" key="1">
    <source>
        <dbReference type="ARBA" id="ARBA00022448"/>
    </source>
</evidence>
<keyword evidence="8" id="KW-0472">Membrane</keyword>
<keyword evidence="6 10" id="KW-0067">ATP-binding</keyword>
<protein>
    <submittedName>
        <fullName evidence="10">Sugar ABC transporter ATP-binding protein</fullName>
    </submittedName>
</protein>
<evidence type="ECO:0000256" key="8">
    <source>
        <dbReference type="ARBA" id="ARBA00023136"/>
    </source>
</evidence>
<dbReference type="Pfam" id="PF00005">
    <property type="entry name" value="ABC_tran"/>
    <property type="match status" value="2"/>
</dbReference>
<keyword evidence="11" id="KW-1185">Reference proteome</keyword>
<dbReference type="Proteomes" id="UP001500842">
    <property type="component" value="Unassembled WGS sequence"/>
</dbReference>
<dbReference type="InterPro" id="IPR003439">
    <property type="entry name" value="ABC_transporter-like_ATP-bd"/>
</dbReference>
<sequence length="510" mass="54064">MTAQVAPVLTASGIRRSFGGVHALKDAMLTLRPGIATALIGPNGAGKSTLIGILSGRIRRDAGDLEVDSVPVDFHAPRDAIGHGIQVIPQELVVGHGLSIAENLLMGRYRRIGGVFVDQRAMVRDAQAIVEQIGLAVDVRDDVGGLSPAQLRLMMIAKATSQRCRVLVMDEPTASLSPREVDGIARAIERLRNDGVAVLYVSHRLQEVVDFCQDVSVLRDGRTTHTGALEQSSVAGLVRLMGDVSADADAGARTDARSPAADAEVLLRAERLGRGRVGEVDLELRSGEIVGLAGLVGSGRTELLRMLVGADRPANGALTWRGRAVTRPSVRSAVSAGIAFLPEDRRHQAGFQELTVAENVALPSLARFRRLRLVVHRRREHQAVAKAITDVAGPAGRLRAPMRVLSGGNQQKALLAKWMMTGPRVFAFDEPTAGIDVGAKEAIRVQIRALANAGAAVIVASSDNEELPGLCDRVLVMAEGRLVGELLGDAITQSSLLDLSYRRAAPAGSG</sequence>
<dbReference type="Gene3D" id="3.40.50.300">
    <property type="entry name" value="P-loop containing nucleotide triphosphate hydrolases"/>
    <property type="match status" value="2"/>
</dbReference>
<dbReference type="InterPro" id="IPR050107">
    <property type="entry name" value="ABC_carbohydrate_import_ATPase"/>
</dbReference>
<evidence type="ECO:0000256" key="7">
    <source>
        <dbReference type="ARBA" id="ARBA00022967"/>
    </source>
</evidence>
<evidence type="ECO:0000256" key="3">
    <source>
        <dbReference type="ARBA" id="ARBA00022597"/>
    </source>
</evidence>
<dbReference type="InterPro" id="IPR003593">
    <property type="entry name" value="AAA+_ATPase"/>
</dbReference>
<proteinExistence type="predicted"/>
<dbReference type="PANTHER" id="PTHR43790">
    <property type="entry name" value="CARBOHYDRATE TRANSPORT ATP-BINDING PROTEIN MG119-RELATED"/>
    <property type="match status" value="1"/>
</dbReference>
<evidence type="ECO:0000256" key="6">
    <source>
        <dbReference type="ARBA" id="ARBA00022840"/>
    </source>
</evidence>
<evidence type="ECO:0000256" key="2">
    <source>
        <dbReference type="ARBA" id="ARBA00022475"/>
    </source>
</evidence>
<comment type="caution">
    <text evidence="10">The sequence shown here is derived from an EMBL/GenBank/DDBJ whole genome shotgun (WGS) entry which is preliminary data.</text>
</comment>
<feature type="domain" description="ABC transporter" evidence="9">
    <location>
        <begin position="9"/>
        <end position="245"/>
    </location>
</feature>
<organism evidence="10 11">
    <name type="scientific">Nocardioides humi</name>
    <dbReference type="NCBI Taxonomy" id="449461"/>
    <lineage>
        <taxon>Bacteria</taxon>
        <taxon>Bacillati</taxon>
        <taxon>Actinomycetota</taxon>
        <taxon>Actinomycetes</taxon>
        <taxon>Propionibacteriales</taxon>
        <taxon>Nocardioidaceae</taxon>
        <taxon>Nocardioides</taxon>
    </lineage>
</organism>
<reference evidence="10 11" key="1">
    <citation type="journal article" date="2019" name="Int. J. Syst. Evol. Microbiol.">
        <title>The Global Catalogue of Microorganisms (GCM) 10K type strain sequencing project: providing services to taxonomists for standard genome sequencing and annotation.</title>
        <authorList>
            <consortium name="The Broad Institute Genomics Platform"/>
            <consortium name="The Broad Institute Genome Sequencing Center for Infectious Disease"/>
            <person name="Wu L."/>
            <person name="Ma J."/>
        </authorList>
    </citation>
    <scope>NUCLEOTIDE SEQUENCE [LARGE SCALE GENOMIC DNA]</scope>
    <source>
        <strain evidence="10 11">JCM 14942</strain>
    </source>
</reference>
<dbReference type="InterPro" id="IPR027417">
    <property type="entry name" value="P-loop_NTPase"/>
</dbReference>
<accession>A0ABN2C064</accession>
<dbReference type="CDD" id="cd03216">
    <property type="entry name" value="ABC_Carb_Monos_I"/>
    <property type="match status" value="1"/>
</dbReference>
<dbReference type="PROSITE" id="PS00211">
    <property type="entry name" value="ABC_TRANSPORTER_1"/>
    <property type="match status" value="1"/>
</dbReference>
<dbReference type="SMART" id="SM00382">
    <property type="entry name" value="AAA"/>
    <property type="match status" value="2"/>
</dbReference>
<feature type="domain" description="ABC transporter" evidence="9">
    <location>
        <begin position="261"/>
        <end position="504"/>
    </location>
</feature>
<keyword evidence="7" id="KW-1278">Translocase</keyword>
<gene>
    <name evidence="10" type="ORF">GCM10009788_58670</name>
</gene>
<keyword evidence="5" id="KW-0547">Nucleotide-binding</keyword>